<evidence type="ECO:0000313" key="3">
    <source>
        <dbReference type="Proteomes" id="UP001345013"/>
    </source>
</evidence>
<gene>
    <name evidence="2" type="ORF">LTR24_001240</name>
</gene>
<feature type="compositionally biased region" description="Polar residues" evidence="1">
    <location>
        <begin position="338"/>
        <end position="349"/>
    </location>
</feature>
<accession>A0ABR0KL12</accession>
<feature type="region of interest" description="Disordered" evidence="1">
    <location>
        <begin position="338"/>
        <end position="380"/>
    </location>
</feature>
<comment type="caution">
    <text evidence="2">The sequence shown here is derived from an EMBL/GenBank/DDBJ whole genome shotgun (WGS) entry which is preliminary data.</text>
</comment>
<sequence length="380" mass="42731">MPALSRAQQIDMSRNEYTRPHRNRPRDCNDEHNKRKQALGSTPASSTQTLHKKVVSKWISLQCRMQRRQVLMQSSNSQPIELLEPCKVTSMLSDEARNNLPAIPVRMSFGFLGFDQSTDILAQAVQPATLQSPKALREVFLRTFGHVLRSWGIQEECEIHGFEVSYPNGLVHQGGTVTSGQKVIVRTGTPLTEWLDQWSYLLGIAPHTSPPTIVAKLVKDDGEPLDPLWHTEIETSTWLELNDSIEAVRAESLNIRSDGEVPGEVPGEDHRDTNMFDDRQNMIRPTKKAKKDKYKGLVQKQRKQRRAQRETDALAQDISQAIENMDIRDAPMTFPTTFSTNLSTRSNSLPEGLLTSRSCAGRPSSACSAPDKDMEDAEML</sequence>
<organism evidence="2 3">
    <name type="scientific">Lithohypha guttulata</name>
    <dbReference type="NCBI Taxonomy" id="1690604"/>
    <lineage>
        <taxon>Eukaryota</taxon>
        <taxon>Fungi</taxon>
        <taxon>Dikarya</taxon>
        <taxon>Ascomycota</taxon>
        <taxon>Pezizomycotina</taxon>
        <taxon>Eurotiomycetes</taxon>
        <taxon>Chaetothyriomycetidae</taxon>
        <taxon>Chaetothyriales</taxon>
        <taxon>Trichomeriaceae</taxon>
        <taxon>Lithohypha</taxon>
    </lineage>
</organism>
<feature type="compositionally biased region" description="Basic and acidic residues" evidence="1">
    <location>
        <begin position="13"/>
        <end position="33"/>
    </location>
</feature>
<feature type="compositionally biased region" description="Polar residues" evidence="1">
    <location>
        <begin position="1"/>
        <end position="12"/>
    </location>
</feature>
<dbReference type="Proteomes" id="UP001345013">
    <property type="component" value="Unassembled WGS sequence"/>
</dbReference>
<name>A0ABR0KL12_9EURO</name>
<evidence type="ECO:0000256" key="1">
    <source>
        <dbReference type="SAM" id="MobiDB-lite"/>
    </source>
</evidence>
<dbReference type="EMBL" id="JAVRRG010000009">
    <property type="protein sequence ID" value="KAK5099581.1"/>
    <property type="molecule type" value="Genomic_DNA"/>
</dbReference>
<proteinExistence type="predicted"/>
<feature type="region of interest" description="Disordered" evidence="1">
    <location>
        <begin position="1"/>
        <end position="48"/>
    </location>
</feature>
<reference evidence="2 3" key="1">
    <citation type="submission" date="2023-08" db="EMBL/GenBank/DDBJ databases">
        <title>Black Yeasts Isolated from many extreme environments.</title>
        <authorList>
            <person name="Coleine C."/>
            <person name="Stajich J.E."/>
            <person name="Selbmann L."/>
        </authorList>
    </citation>
    <scope>NUCLEOTIDE SEQUENCE [LARGE SCALE GENOMIC DNA]</scope>
    <source>
        <strain evidence="2 3">CCFEE 5885</strain>
    </source>
</reference>
<protein>
    <submittedName>
        <fullName evidence="2">Uncharacterized protein</fullName>
    </submittedName>
</protein>
<keyword evidence="3" id="KW-1185">Reference proteome</keyword>
<feature type="compositionally biased region" description="Polar residues" evidence="1">
    <location>
        <begin position="39"/>
        <end position="48"/>
    </location>
</feature>
<evidence type="ECO:0000313" key="2">
    <source>
        <dbReference type="EMBL" id="KAK5099581.1"/>
    </source>
</evidence>